<feature type="domain" description="Type IV secretion system coupling protein TraD DNA-binding" evidence="7">
    <location>
        <begin position="118"/>
        <end position="470"/>
    </location>
</feature>
<name>A0A5C8V6H0_9FLAO</name>
<evidence type="ECO:0000259" key="7">
    <source>
        <dbReference type="Pfam" id="PF10412"/>
    </source>
</evidence>
<dbReference type="SUPFAM" id="SSF52540">
    <property type="entry name" value="P-loop containing nucleoside triphosphate hydrolases"/>
    <property type="match status" value="1"/>
</dbReference>
<dbReference type="PANTHER" id="PTHR37937:SF1">
    <property type="entry name" value="CONJUGATIVE TRANSFER: DNA TRANSPORT"/>
    <property type="match status" value="1"/>
</dbReference>
<keyword evidence="8" id="KW-0238">DNA-binding</keyword>
<keyword evidence="4 6" id="KW-1133">Transmembrane helix</keyword>
<feature type="transmembrane region" description="Helical" evidence="6">
    <location>
        <begin position="13"/>
        <end position="32"/>
    </location>
</feature>
<reference evidence="8 9" key="1">
    <citation type="submission" date="2019-08" db="EMBL/GenBank/DDBJ databases">
        <title>Professor.</title>
        <authorList>
            <person name="Park J.S."/>
        </authorList>
    </citation>
    <scope>NUCLEOTIDE SEQUENCE [LARGE SCALE GENOMIC DNA]</scope>
    <source>
        <strain evidence="8 9">176CP5-101</strain>
    </source>
</reference>
<keyword evidence="5 6" id="KW-0472">Membrane</keyword>
<comment type="subcellular location">
    <subcellularLocation>
        <location evidence="1">Cell membrane</location>
        <topology evidence="1">Multi-pass membrane protein</topology>
    </subcellularLocation>
</comment>
<organism evidence="8 9">
    <name type="scientific">Flagellimonas hymeniacidonis</name>
    <dbReference type="NCBI Taxonomy" id="2603628"/>
    <lineage>
        <taxon>Bacteria</taxon>
        <taxon>Pseudomonadati</taxon>
        <taxon>Bacteroidota</taxon>
        <taxon>Flavobacteriia</taxon>
        <taxon>Flavobacteriales</taxon>
        <taxon>Flavobacteriaceae</taxon>
        <taxon>Flagellimonas</taxon>
    </lineage>
</organism>
<keyword evidence="3 6" id="KW-0812">Transmembrane</keyword>
<proteinExistence type="predicted"/>
<evidence type="ECO:0000256" key="5">
    <source>
        <dbReference type="ARBA" id="ARBA00023136"/>
    </source>
</evidence>
<dbReference type="InterPro" id="IPR027417">
    <property type="entry name" value="P-loop_NTPase"/>
</dbReference>
<evidence type="ECO:0000313" key="9">
    <source>
        <dbReference type="Proteomes" id="UP000321456"/>
    </source>
</evidence>
<evidence type="ECO:0000256" key="4">
    <source>
        <dbReference type="ARBA" id="ARBA00022989"/>
    </source>
</evidence>
<dbReference type="GO" id="GO:0003677">
    <property type="term" value="F:DNA binding"/>
    <property type="evidence" value="ECO:0007669"/>
    <property type="project" value="UniProtKB-KW"/>
</dbReference>
<dbReference type="Pfam" id="PF10412">
    <property type="entry name" value="TrwB_AAD_bind"/>
    <property type="match status" value="1"/>
</dbReference>
<feature type="transmembrane region" description="Helical" evidence="6">
    <location>
        <begin position="65"/>
        <end position="90"/>
    </location>
</feature>
<keyword evidence="9" id="KW-1185">Reference proteome</keyword>
<sequence length="538" mass="60385">MKILDTFFEASEITQMIIMGINVGFAVLMSFVFRPGNSVVKIIIAIMAYCGLFFGIGQLASYLPITYFVVLYILPSALLGLFLSVAYAVLKGPEKVMNVFDVEIPYNNGKRLRVNIKRGVSVQGAAGSGKTASVAGWILHWMGKRNVPSLVYDYKNFELVEAVQWFYRDSELPIHAFAPHDPDKSVFLNPIDPEVLKTDEDISLMCKCIVQNVIAKDGKGDNFFVQAAEGALIGVIYVLKEKYPQHCSFPYLAAIFLTKEAEGLVDFIEQSTTASIHARAFLDGKESEKQMAGVKATLSNAFRVFAVPNIFYTMQKSSVNLSINNKENLAVLCLVNIPKYDEIYSPILSIVTQAVITSMSERHQEPSYILLDEAPTLRINRIGKVPATMRSFDIATIYMLQDKVQAQIQMGVDKMKEVLANLSTLFFGKTNDPDTARFFESYFETVKVKTKSTSKKAGWGGADRRISEAEKDEKKHKSFEMFQRSAGQFFVFDEKGQNFDAKIKMPELQPMPYNTVNITTQREIQSVFNLILKKAKDL</sequence>
<evidence type="ECO:0000256" key="3">
    <source>
        <dbReference type="ARBA" id="ARBA00022692"/>
    </source>
</evidence>
<keyword evidence="2" id="KW-1003">Cell membrane</keyword>
<feature type="transmembrane region" description="Helical" evidence="6">
    <location>
        <begin position="39"/>
        <end position="59"/>
    </location>
</feature>
<dbReference type="CDD" id="cd01127">
    <property type="entry name" value="TrwB_TraG_TraD_VirD4"/>
    <property type="match status" value="1"/>
</dbReference>
<dbReference type="EMBL" id="VRUR01000001">
    <property type="protein sequence ID" value="TXN37704.1"/>
    <property type="molecule type" value="Genomic_DNA"/>
</dbReference>
<evidence type="ECO:0000256" key="1">
    <source>
        <dbReference type="ARBA" id="ARBA00004651"/>
    </source>
</evidence>
<evidence type="ECO:0000256" key="2">
    <source>
        <dbReference type="ARBA" id="ARBA00022475"/>
    </source>
</evidence>
<dbReference type="PANTHER" id="PTHR37937">
    <property type="entry name" value="CONJUGATIVE TRANSFER: DNA TRANSPORT"/>
    <property type="match status" value="1"/>
</dbReference>
<dbReference type="Proteomes" id="UP000321456">
    <property type="component" value="Unassembled WGS sequence"/>
</dbReference>
<comment type="caution">
    <text evidence="8">The sequence shown here is derived from an EMBL/GenBank/DDBJ whole genome shotgun (WGS) entry which is preliminary data.</text>
</comment>
<accession>A0A5C8V6H0</accession>
<dbReference type="GO" id="GO:0005886">
    <property type="term" value="C:plasma membrane"/>
    <property type="evidence" value="ECO:0007669"/>
    <property type="project" value="UniProtKB-SubCell"/>
</dbReference>
<dbReference type="Gene3D" id="3.40.50.300">
    <property type="entry name" value="P-loop containing nucleotide triphosphate hydrolases"/>
    <property type="match status" value="1"/>
</dbReference>
<dbReference type="AlphaFoldDB" id="A0A5C8V6H0"/>
<protein>
    <submittedName>
        <fullName evidence="8">Type IV secretion system DNA-binding domain-containig protein</fullName>
    </submittedName>
</protein>
<dbReference type="InterPro" id="IPR019476">
    <property type="entry name" value="T4SS_TraD_DNA-bd"/>
</dbReference>
<evidence type="ECO:0000313" key="8">
    <source>
        <dbReference type="EMBL" id="TXN37704.1"/>
    </source>
</evidence>
<gene>
    <name evidence="8" type="ORF">FVB32_05295</name>
</gene>
<evidence type="ECO:0000256" key="6">
    <source>
        <dbReference type="SAM" id="Phobius"/>
    </source>
</evidence>
<dbReference type="InterPro" id="IPR051539">
    <property type="entry name" value="T4SS-coupling_protein"/>
</dbReference>
<dbReference type="RefSeq" id="WP_147741881.1">
    <property type="nucleotide sequence ID" value="NZ_VRUR01000001.1"/>
</dbReference>